<feature type="binding site" evidence="9">
    <location>
        <position position="186"/>
    </location>
    <ligand>
        <name>anthranilate</name>
        <dbReference type="ChEBI" id="CHEBI:16567"/>
        <label>2</label>
    </ligand>
</feature>
<dbReference type="SUPFAM" id="SSF47648">
    <property type="entry name" value="Nucleoside phosphorylase/phosphoribosyltransferase N-terminal domain"/>
    <property type="match status" value="1"/>
</dbReference>
<keyword evidence="6 9" id="KW-0057">Aromatic amino acid biosynthesis</keyword>
<feature type="binding site" evidence="9">
    <location>
        <position position="244"/>
    </location>
    <ligand>
        <name>Mg(2+)</name>
        <dbReference type="ChEBI" id="CHEBI:18420"/>
        <label>2</label>
    </ligand>
</feature>
<dbReference type="InterPro" id="IPR005940">
    <property type="entry name" value="Anthranilate_Pribosyl_Tfrase"/>
</dbReference>
<evidence type="ECO:0000256" key="2">
    <source>
        <dbReference type="ARBA" id="ARBA00022605"/>
    </source>
</evidence>
<evidence type="ECO:0000256" key="5">
    <source>
        <dbReference type="ARBA" id="ARBA00022822"/>
    </source>
</evidence>
<dbReference type="InterPro" id="IPR000312">
    <property type="entry name" value="Glycosyl_Trfase_fam3"/>
</dbReference>
<reference evidence="12" key="1">
    <citation type="submission" date="2020-04" db="EMBL/GenBank/DDBJ databases">
        <title>Description of Shewanella salipaludis sp. nov., isolated from a salt marsh.</title>
        <authorList>
            <person name="Park S."/>
            <person name="Yoon J.-H."/>
        </authorList>
    </citation>
    <scope>NUCLEOTIDE SEQUENCE</scope>
    <source>
        <strain evidence="12">SHSM-M6</strain>
    </source>
</reference>
<feature type="binding site" evidence="9">
    <location>
        <position position="140"/>
    </location>
    <ligand>
        <name>5-phospho-alpha-D-ribose 1-diphosphate</name>
        <dbReference type="ChEBI" id="CHEBI:58017"/>
    </ligand>
</feature>
<protein>
    <recommendedName>
        <fullName evidence="9">Anthranilate phosphoribosyltransferase</fullName>
        <ecNumber evidence="9">2.4.2.18</ecNumber>
    </recommendedName>
</protein>
<name>A0A972FTV5_9GAMM</name>
<organism evidence="12 13">
    <name type="scientific">Shewanella salipaludis</name>
    <dbReference type="NCBI Taxonomy" id="2723052"/>
    <lineage>
        <taxon>Bacteria</taxon>
        <taxon>Pseudomonadati</taxon>
        <taxon>Pseudomonadota</taxon>
        <taxon>Gammaproteobacteria</taxon>
        <taxon>Alteromonadales</taxon>
        <taxon>Shewanellaceae</taxon>
        <taxon>Shewanella</taxon>
    </lineage>
</organism>
<dbReference type="FunFam" id="3.40.1030.10:FF:000002">
    <property type="entry name" value="Anthranilate phosphoribosyltransferase"/>
    <property type="match status" value="1"/>
</dbReference>
<sequence>MNSVKSTAKGIAATRVDLQPLFDELYLGHSLSREQTRALFDALIAGELSEVAMAGMLVALKLRGETIAEISGAADALLAAAKPFPRPAFPAGTAIVDIVGTGGDGHNTINISTTAAFVAAAAGARVAKHGNRSVSSKSGSSDLLAQCGIALTMSPRTAGDCLARLGLCFLFAPHYHGGVKHAVPVRQALKTRTLFNLLGPLINPARPDAMLLGVYGPELVLPIAQVLEALGVKRALVVHGSGLDEVALHGDTQVAELDKGQIRQYRLSPADLGVPAAQLSELEGGEPSENAVITQAILQGKGKTAHKNAVAINAGCALYIAGVCESVRAGTALALATIDSGKAYGLLLQLAQASQEDLLQQNLEPRAEG</sequence>
<feature type="binding site" evidence="9">
    <location>
        <position position="245"/>
    </location>
    <ligand>
        <name>Mg(2+)</name>
        <dbReference type="ChEBI" id="CHEBI:18420"/>
        <label>1</label>
    </ligand>
</feature>
<feature type="binding site" evidence="9">
    <location>
        <begin position="128"/>
        <end position="136"/>
    </location>
    <ligand>
        <name>5-phospho-alpha-D-ribose 1-diphosphate</name>
        <dbReference type="ChEBI" id="CHEBI:58017"/>
    </ligand>
</feature>
<evidence type="ECO:0000256" key="9">
    <source>
        <dbReference type="HAMAP-Rule" id="MF_00211"/>
    </source>
</evidence>
<dbReference type="InterPro" id="IPR017459">
    <property type="entry name" value="Glycosyl_Trfase_fam3_N_dom"/>
</dbReference>
<dbReference type="GO" id="GO:0004048">
    <property type="term" value="F:anthranilate phosphoribosyltransferase activity"/>
    <property type="evidence" value="ECO:0007669"/>
    <property type="project" value="UniProtKB-UniRule"/>
</dbReference>
<comment type="caution">
    <text evidence="9">Lacks conserved residue(s) required for the propagation of feature annotation.</text>
</comment>
<dbReference type="PANTHER" id="PTHR43285">
    <property type="entry name" value="ANTHRANILATE PHOSPHORIBOSYLTRANSFERASE"/>
    <property type="match status" value="1"/>
</dbReference>
<accession>A0A972FTV5</accession>
<dbReference type="NCBIfam" id="TIGR01245">
    <property type="entry name" value="trpD"/>
    <property type="match status" value="1"/>
</dbReference>
<keyword evidence="13" id="KW-1185">Reference proteome</keyword>
<gene>
    <name evidence="9 12" type="primary">trpD</name>
    <name evidence="12" type="ORF">HC757_13035</name>
</gene>
<evidence type="ECO:0000256" key="3">
    <source>
        <dbReference type="ARBA" id="ARBA00022676"/>
    </source>
</evidence>
<comment type="similarity">
    <text evidence="9">Belongs to the anthranilate phosphoribosyltransferase family.</text>
</comment>
<dbReference type="Gene3D" id="3.40.1030.10">
    <property type="entry name" value="Nucleoside phosphorylase/phosphoribosyltransferase catalytic domain"/>
    <property type="match status" value="1"/>
</dbReference>
<keyword evidence="4 9" id="KW-0808">Transferase</keyword>
<feature type="binding site" evidence="9">
    <location>
        <position position="245"/>
    </location>
    <ligand>
        <name>Mg(2+)</name>
        <dbReference type="ChEBI" id="CHEBI:18420"/>
        <label>2</label>
    </ligand>
</feature>
<feature type="binding site" evidence="9">
    <location>
        <position position="108"/>
    </location>
    <ligand>
        <name>5-phospho-alpha-D-ribose 1-diphosphate</name>
        <dbReference type="ChEBI" id="CHEBI:58017"/>
    </ligand>
</feature>
<evidence type="ECO:0000259" key="10">
    <source>
        <dbReference type="Pfam" id="PF00591"/>
    </source>
</evidence>
<evidence type="ECO:0000313" key="12">
    <source>
        <dbReference type="EMBL" id="NMH66085.1"/>
    </source>
</evidence>
<dbReference type="GO" id="GO:0000162">
    <property type="term" value="P:L-tryptophan biosynthetic process"/>
    <property type="evidence" value="ECO:0007669"/>
    <property type="project" value="UniProtKB-UniRule"/>
</dbReference>
<feature type="domain" description="Glycosyl transferase family 3 N-terminal" evidence="11">
    <location>
        <begin position="21"/>
        <end position="81"/>
    </location>
</feature>
<comment type="function">
    <text evidence="9">Catalyzes the transfer of the phosphoribosyl group of 5-phosphorylribose-1-pyrophosphate (PRPP) to anthranilate to yield N-(5'-phosphoribosyl)-anthranilate (PRA).</text>
</comment>
<dbReference type="InterPro" id="IPR036320">
    <property type="entry name" value="Glycosyl_Trfase_fam3_N_dom_sf"/>
</dbReference>
<evidence type="ECO:0000256" key="8">
    <source>
        <dbReference type="ARBA" id="ARBA00061188"/>
    </source>
</evidence>
<dbReference type="GO" id="GO:0005829">
    <property type="term" value="C:cytosol"/>
    <property type="evidence" value="ECO:0007669"/>
    <property type="project" value="TreeGrafter"/>
</dbReference>
<dbReference type="Gene3D" id="1.20.970.10">
    <property type="entry name" value="Transferase, Pyrimidine Nucleoside Phosphorylase, Chain C"/>
    <property type="match status" value="1"/>
</dbReference>
<dbReference type="GO" id="GO:0000287">
    <property type="term" value="F:magnesium ion binding"/>
    <property type="evidence" value="ECO:0007669"/>
    <property type="project" value="UniProtKB-UniRule"/>
</dbReference>
<proteinExistence type="inferred from homology"/>
<evidence type="ECO:0000256" key="1">
    <source>
        <dbReference type="ARBA" id="ARBA00004907"/>
    </source>
</evidence>
<comment type="subunit">
    <text evidence="9">Homodimer.</text>
</comment>
<feature type="binding site" evidence="9">
    <location>
        <position position="100"/>
    </location>
    <ligand>
        <name>anthranilate</name>
        <dbReference type="ChEBI" id="CHEBI:16567"/>
        <label>1</label>
    </ligand>
</feature>
<evidence type="ECO:0000313" key="13">
    <source>
        <dbReference type="Proteomes" id="UP000737113"/>
    </source>
</evidence>
<evidence type="ECO:0000256" key="7">
    <source>
        <dbReference type="ARBA" id="ARBA00052328"/>
    </source>
</evidence>
<comment type="cofactor">
    <cofactor evidence="9">
        <name>Mg(2+)</name>
        <dbReference type="ChEBI" id="CHEBI:18420"/>
    </cofactor>
    <text evidence="9">Binds 2 magnesium ions per monomer.</text>
</comment>
<dbReference type="PANTHER" id="PTHR43285:SF2">
    <property type="entry name" value="ANTHRANILATE PHOSPHORIBOSYLTRANSFERASE"/>
    <property type="match status" value="1"/>
</dbReference>
<keyword evidence="9" id="KW-0460">Magnesium</keyword>
<evidence type="ECO:0000256" key="6">
    <source>
        <dbReference type="ARBA" id="ARBA00023141"/>
    </source>
</evidence>
<feature type="binding site" evidence="9">
    <location>
        <position position="112"/>
    </location>
    <ligand>
        <name>Mg(2+)</name>
        <dbReference type="ChEBI" id="CHEBI:18420"/>
        <label>1</label>
    </ligand>
</feature>
<feature type="domain" description="Glycosyl transferase family 3" evidence="10">
    <location>
        <begin position="94"/>
        <end position="344"/>
    </location>
</feature>
<feature type="binding site" evidence="9">
    <location>
        <position position="131"/>
    </location>
    <ligand>
        <name>anthranilate</name>
        <dbReference type="ChEBI" id="CHEBI:16567"/>
        <label>1</label>
    </ligand>
</feature>
<feature type="binding site" evidence="9">
    <location>
        <position position="100"/>
    </location>
    <ligand>
        <name>5-phospho-alpha-D-ribose 1-diphosphate</name>
        <dbReference type="ChEBI" id="CHEBI:58017"/>
    </ligand>
</feature>
<keyword evidence="5 9" id="KW-0822">Tryptophan biosynthesis</keyword>
<dbReference type="Pfam" id="PF00591">
    <property type="entry name" value="Glycos_transf_3"/>
    <property type="match status" value="1"/>
</dbReference>
<evidence type="ECO:0000259" key="11">
    <source>
        <dbReference type="Pfam" id="PF02885"/>
    </source>
</evidence>
<keyword evidence="2 9" id="KW-0028">Amino-acid biosynthesis</keyword>
<keyword evidence="9" id="KW-0479">Metal-binding</keyword>
<comment type="catalytic activity">
    <reaction evidence="7 9">
        <text>N-(5-phospho-beta-D-ribosyl)anthranilate + diphosphate = 5-phospho-alpha-D-ribose 1-diphosphate + anthranilate</text>
        <dbReference type="Rhea" id="RHEA:11768"/>
        <dbReference type="ChEBI" id="CHEBI:16567"/>
        <dbReference type="ChEBI" id="CHEBI:18277"/>
        <dbReference type="ChEBI" id="CHEBI:33019"/>
        <dbReference type="ChEBI" id="CHEBI:58017"/>
        <dbReference type="EC" id="2.4.2.18"/>
    </reaction>
</comment>
<feature type="binding site" evidence="9">
    <location>
        <begin position="110"/>
        <end position="113"/>
    </location>
    <ligand>
        <name>5-phospho-alpha-D-ribose 1-diphosphate</name>
        <dbReference type="ChEBI" id="CHEBI:58017"/>
    </ligand>
</feature>
<dbReference type="HAMAP" id="MF_00211">
    <property type="entry name" value="TrpD"/>
    <property type="match status" value="1"/>
</dbReference>
<dbReference type="EMBL" id="JAAXYH010000009">
    <property type="protein sequence ID" value="NMH66085.1"/>
    <property type="molecule type" value="Genomic_DNA"/>
</dbReference>
<keyword evidence="3 9" id="KW-0328">Glycosyltransferase</keyword>
<dbReference type="InterPro" id="IPR035902">
    <property type="entry name" value="Nuc_phospho_transferase"/>
</dbReference>
<comment type="caution">
    <text evidence="12">The sequence shown here is derived from an EMBL/GenBank/DDBJ whole genome shotgun (WGS) entry which is preliminary data.</text>
</comment>
<dbReference type="EC" id="2.4.2.18" evidence="9"/>
<evidence type="ECO:0000256" key="4">
    <source>
        <dbReference type="ARBA" id="ARBA00022679"/>
    </source>
</evidence>
<dbReference type="Pfam" id="PF02885">
    <property type="entry name" value="Glycos_trans_3N"/>
    <property type="match status" value="1"/>
</dbReference>
<comment type="similarity">
    <text evidence="8">In the C-terminal section; belongs to the anthranilate phosphoribosyltransferase family.</text>
</comment>
<dbReference type="RefSeq" id="WP_169564814.1">
    <property type="nucleotide sequence ID" value="NZ_JAAXYH010000009.1"/>
</dbReference>
<comment type="pathway">
    <text evidence="1 9">Amino-acid biosynthesis; L-tryptophan biosynthesis; L-tryptophan from chorismate: step 2/5.</text>
</comment>
<dbReference type="AlphaFoldDB" id="A0A972FTV5"/>
<dbReference type="Proteomes" id="UP000737113">
    <property type="component" value="Unassembled WGS sequence"/>
</dbReference>
<dbReference type="SUPFAM" id="SSF52418">
    <property type="entry name" value="Nucleoside phosphorylase/phosphoribosyltransferase catalytic domain"/>
    <property type="match status" value="1"/>
</dbReference>
<feature type="binding site" evidence="9">
    <location>
        <begin position="103"/>
        <end position="104"/>
    </location>
    <ligand>
        <name>5-phospho-alpha-D-ribose 1-diphosphate</name>
        <dbReference type="ChEBI" id="CHEBI:58017"/>
    </ligand>
</feature>